<reference evidence="5" key="1">
    <citation type="submission" date="2018-03" db="EMBL/GenBank/DDBJ databases">
        <title>Genome sequencing of Melaminivora sp. strain SC2-7.</title>
        <authorList>
            <person name="Kim S.-J."/>
            <person name="Heo J."/>
            <person name="Ahn J.-H."/>
            <person name="Kwon S.-W."/>
        </authorList>
    </citation>
    <scope>NUCLEOTIDE SEQUENCE [LARGE SCALE GENOMIC DNA]</scope>
    <source>
        <strain evidence="5">SC2-7</strain>
    </source>
</reference>
<dbReference type="Gene3D" id="3.30.450.20">
    <property type="entry name" value="PAS domain"/>
    <property type="match status" value="2"/>
</dbReference>
<evidence type="ECO:0000259" key="3">
    <source>
        <dbReference type="PROSITE" id="PS50887"/>
    </source>
</evidence>
<evidence type="ECO:0000313" key="4">
    <source>
        <dbReference type="EMBL" id="AVP58994.1"/>
    </source>
</evidence>
<dbReference type="PROSITE" id="PS50883">
    <property type="entry name" value="EAL"/>
    <property type="match status" value="1"/>
</dbReference>
<dbReference type="InterPro" id="IPR029787">
    <property type="entry name" value="Nucleotide_cyclase"/>
</dbReference>
<dbReference type="InterPro" id="IPR035919">
    <property type="entry name" value="EAL_sf"/>
</dbReference>
<dbReference type="SMART" id="SM00267">
    <property type="entry name" value="GGDEF"/>
    <property type="match status" value="1"/>
</dbReference>
<evidence type="ECO:0000256" key="1">
    <source>
        <dbReference type="SAM" id="Phobius"/>
    </source>
</evidence>
<dbReference type="SMART" id="SM00052">
    <property type="entry name" value="EAL"/>
    <property type="match status" value="1"/>
</dbReference>
<keyword evidence="1" id="KW-1133">Transmembrane helix</keyword>
<feature type="domain" description="EAL" evidence="2">
    <location>
        <begin position="630"/>
        <end position="884"/>
    </location>
</feature>
<accession>A0A2P1NPL6</accession>
<feature type="transmembrane region" description="Helical" evidence="1">
    <location>
        <begin position="288"/>
        <end position="311"/>
    </location>
</feature>
<dbReference type="Gene3D" id="3.20.20.450">
    <property type="entry name" value="EAL domain"/>
    <property type="match status" value="1"/>
</dbReference>
<dbReference type="NCBIfam" id="TIGR00254">
    <property type="entry name" value="GGDEF"/>
    <property type="match status" value="1"/>
</dbReference>
<evidence type="ECO:0000259" key="2">
    <source>
        <dbReference type="PROSITE" id="PS50883"/>
    </source>
</evidence>
<keyword evidence="1" id="KW-0812">Transmembrane</keyword>
<gene>
    <name evidence="4" type="ORF">C7H73_05235</name>
</gene>
<dbReference type="KEGG" id="melm:C7H73_05235"/>
<dbReference type="PROSITE" id="PS50887">
    <property type="entry name" value="GGDEF"/>
    <property type="match status" value="1"/>
</dbReference>
<dbReference type="FunFam" id="3.20.20.450:FF:000001">
    <property type="entry name" value="Cyclic di-GMP phosphodiesterase yahA"/>
    <property type="match status" value="1"/>
</dbReference>
<keyword evidence="5" id="KW-1185">Reference proteome</keyword>
<sequence>MAAPGRRAYVLVWGLVVPLVLGLTLAVAALLWSQRSADLAEAEAQLGRFATGAEVGVNRALLALDVLLATLEQVAPAAGSAEGPPARLSGQLLAAMARQNLMVRDVALLDEQGVPLAASVPVERAGAALRLPKDFIAAALAPAVPMLVISDPVVNARSAERVIWVGRALRAPGGGRWLAVAQVPVDALVSLLQQGMPQPQVEVTLERAQGALLVGLAPPQGLVEAERAGGPPLARLAPGSLPSWQGRTRLRGDSGLVATRALMYEDLWITASLPRAAALADWGEQARLIAGAALVLGLTMVLAGVLATVYLRRMHRARAVVAQSKALLDEALGAMVSGFMLLDAQRCVVQWNQRFEEFFPWLSGVVRPGVSFLRVLQTTVHYHRPGATPEDKRAWVDERLRRLQDPHGTLEQRLPSGRCVQVIERPTPEGGLVILYHDVTELRQATAEVEHLAFYDPLTGLPNRRLLLQRIEQACAEAQRAGVHGAVLFIDLDHFKTLNDTLGHETGDELLRQVARRLESGVRAGDVVARLGGDEFVVMLLQLSGDAELAAAQARGVAEQIVALLARPYALAGQVHHGSASLGATLFGAQLQSASEVLKQADIAMYEAKARRGNSLCFFDPSMQVSLNARARLVADLKRALPGNQFLLHLQPQLDQQGRVAGAEALLRWQHPERGLVPPGQFIAVAEDSELIVPIGRWVLDSACQLLARWQHDAALRELCLSVNVSARQFRQPGFVEQVLASLQASGARAHRLELELTESLVLEDVQDSIAKMHQLRTRGVRFAVDDFGTGYSSLAYLTRLPLHRLKIDRSFVQHLGESHSDDVVVQTILGMARNLALEVVAEGVETQQQCDFLTVHGCEVYQGYLFARPLPLAQFEAFVRERAGPAA</sequence>
<dbReference type="InterPro" id="IPR043128">
    <property type="entry name" value="Rev_trsase/Diguanyl_cyclase"/>
</dbReference>
<dbReference type="InterPro" id="IPR000160">
    <property type="entry name" value="GGDEF_dom"/>
</dbReference>
<dbReference type="AlphaFoldDB" id="A0A2P1NPL6"/>
<dbReference type="SUPFAM" id="SSF141868">
    <property type="entry name" value="EAL domain-like"/>
    <property type="match status" value="1"/>
</dbReference>
<protein>
    <submittedName>
        <fullName evidence="4">Diguanylate cyclase</fullName>
    </submittedName>
</protein>
<dbReference type="InterPro" id="IPR001633">
    <property type="entry name" value="EAL_dom"/>
</dbReference>
<dbReference type="InterPro" id="IPR035965">
    <property type="entry name" value="PAS-like_dom_sf"/>
</dbReference>
<dbReference type="PANTHER" id="PTHR44757">
    <property type="entry name" value="DIGUANYLATE CYCLASE DGCP"/>
    <property type="match status" value="1"/>
</dbReference>
<evidence type="ECO:0000313" key="5">
    <source>
        <dbReference type="Proteomes" id="UP000241829"/>
    </source>
</evidence>
<organism evidence="4 5">
    <name type="scientific">Pulveribacter suum</name>
    <dbReference type="NCBI Taxonomy" id="2116657"/>
    <lineage>
        <taxon>Bacteria</taxon>
        <taxon>Pseudomonadati</taxon>
        <taxon>Pseudomonadota</taxon>
        <taxon>Betaproteobacteria</taxon>
        <taxon>Burkholderiales</taxon>
        <taxon>Comamonadaceae</taxon>
        <taxon>Pulveribacter</taxon>
    </lineage>
</organism>
<dbReference type="Pfam" id="PF00990">
    <property type="entry name" value="GGDEF"/>
    <property type="match status" value="1"/>
</dbReference>
<dbReference type="Pfam" id="PF12860">
    <property type="entry name" value="PAS_7"/>
    <property type="match status" value="1"/>
</dbReference>
<dbReference type="SUPFAM" id="SSF55785">
    <property type="entry name" value="PYP-like sensor domain (PAS domain)"/>
    <property type="match status" value="1"/>
</dbReference>
<dbReference type="CDD" id="cd01949">
    <property type="entry name" value="GGDEF"/>
    <property type="match status" value="1"/>
</dbReference>
<dbReference type="InterPro" id="IPR052155">
    <property type="entry name" value="Biofilm_reg_signaling"/>
</dbReference>
<dbReference type="SUPFAM" id="SSF55073">
    <property type="entry name" value="Nucleotide cyclase"/>
    <property type="match status" value="1"/>
</dbReference>
<dbReference type="Proteomes" id="UP000241829">
    <property type="component" value="Chromosome"/>
</dbReference>
<dbReference type="Pfam" id="PF00563">
    <property type="entry name" value="EAL"/>
    <property type="match status" value="1"/>
</dbReference>
<name>A0A2P1NPL6_9BURK</name>
<dbReference type="OrthoDB" id="9813903at2"/>
<dbReference type="Gene3D" id="3.30.70.270">
    <property type="match status" value="1"/>
</dbReference>
<keyword evidence="1" id="KW-0472">Membrane</keyword>
<dbReference type="EMBL" id="CP027792">
    <property type="protein sequence ID" value="AVP58994.1"/>
    <property type="molecule type" value="Genomic_DNA"/>
</dbReference>
<feature type="domain" description="GGDEF" evidence="3">
    <location>
        <begin position="483"/>
        <end position="621"/>
    </location>
</feature>
<dbReference type="CDD" id="cd01948">
    <property type="entry name" value="EAL"/>
    <property type="match status" value="1"/>
</dbReference>
<dbReference type="PANTHER" id="PTHR44757:SF2">
    <property type="entry name" value="BIOFILM ARCHITECTURE MAINTENANCE PROTEIN MBAA"/>
    <property type="match status" value="1"/>
</dbReference>
<proteinExistence type="predicted"/>